<accession>A0ABS7K3F1</accession>
<evidence type="ECO:0000313" key="1">
    <source>
        <dbReference type="EMBL" id="MBY0096728.1"/>
    </source>
</evidence>
<reference evidence="1 2" key="1">
    <citation type="submission" date="2020-07" db="EMBL/GenBank/DDBJ databases">
        <title>Fungal Genomes of the International Space Station.</title>
        <authorList>
            <person name="Seuylemezian A."/>
            <person name="Singh N.K."/>
            <person name="Wood J."/>
            <person name="Venkateswaran K."/>
        </authorList>
    </citation>
    <scope>NUCLEOTIDE SEQUENCE [LARGE SCALE GENOMIC DNA]</scope>
    <source>
        <strain evidence="1 2">PL-B2</strain>
    </source>
</reference>
<comment type="caution">
    <text evidence="1">The sequence shown here is derived from an EMBL/GenBank/DDBJ whole genome shotgun (WGS) entry which is preliminary data.</text>
</comment>
<evidence type="ECO:0000313" key="2">
    <source>
        <dbReference type="Proteomes" id="UP000769780"/>
    </source>
</evidence>
<dbReference type="EMBL" id="JACWFH010000008">
    <property type="protein sequence ID" value="MBY0096728.1"/>
    <property type="molecule type" value="Genomic_DNA"/>
</dbReference>
<proteinExistence type="predicted"/>
<keyword evidence="2" id="KW-1185">Reference proteome</keyword>
<dbReference type="RefSeq" id="WP_221872821.1">
    <property type="nucleotide sequence ID" value="NZ_JACWFH010000008.1"/>
</dbReference>
<gene>
    <name evidence="1" type="ORF">H0185_07895</name>
</gene>
<name>A0ABS7K3F1_9BACI</name>
<sequence length="172" mass="19386">MKSWSTWLVALALIVVLVGGYVGYSVTEGDKKEPDTTVKDDSGKVVASNTVAEFTEEAETSKYKNVGLFIKEFHDTYNDSLGWGGIDSVKWNEQKDIATEILNVMETIQTENQALQQDLDKISSYAKEVISGKEDKDNLLKLHRFFHDLDIEFNGYGDTKDYYNITTYKSGS</sequence>
<dbReference type="Proteomes" id="UP000769780">
    <property type="component" value="Unassembled WGS sequence"/>
</dbReference>
<organism evidence="1 2">
    <name type="scientific">Mesobacillus maritimus</name>
    <dbReference type="NCBI Taxonomy" id="1643336"/>
    <lineage>
        <taxon>Bacteria</taxon>
        <taxon>Bacillati</taxon>
        <taxon>Bacillota</taxon>
        <taxon>Bacilli</taxon>
        <taxon>Bacillales</taxon>
        <taxon>Bacillaceae</taxon>
        <taxon>Mesobacillus</taxon>
    </lineage>
</organism>
<protein>
    <submittedName>
        <fullName evidence="1">Uncharacterized protein</fullName>
    </submittedName>
</protein>